<name>A0A511H5J5_9BACT</name>
<evidence type="ECO:0000313" key="3">
    <source>
        <dbReference type="Proteomes" id="UP000321224"/>
    </source>
</evidence>
<dbReference type="EMBL" id="BJVY01000002">
    <property type="protein sequence ID" value="GEL68664.1"/>
    <property type="molecule type" value="Genomic_DNA"/>
</dbReference>
<dbReference type="NCBIfam" id="TIGR01764">
    <property type="entry name" value="excise"/>
    <property type="match status" value="1"/>
</dbReference>
<feature type="domain" description="Helix-turn-helix" evidence="1">
    <location>
        <begin position="18"/>
        <end position="66"/>
    </location>
</feature>
<reference evidence="2 3" key="1">
    <citation type="submission" date="2019-07" db="EMBL/GenBank/DDBJ databases">
        <title>Whole genome shotgun sequence of Myxococcus virescens NBRC 100334.</title>
        <authorList>
            <person name="Hosoyama A."/>
            <person name="Uohara A."/>
            <person name="Ohji S."/>
            <person name="Ichikawa N."/>
        </authorList>
    </citation>
    <scope>NUCLEOTIDE SEQUENCE [LARGE SCALE GENOMIC DNA]</scope>
    <source>
        <strain evidence="2 3">NBRC 100334</strain>
    </source>
</reference>
<dbReference type="Proteomes" id="UP000321224">
    <property type="component" value="Unassembled WGS sequence"/>
</dbReference>
<dbReference type="InterPro" id="IPR009061">
    <property type="entry name" value="DNA-bd_dom_put_sf"/>
</dbReference>
<sequence>MLLGSAPVAPVASGSGRLLTVREVAERLGVCRATGYRLCERGTLPHIRISNAVRVKEASLERFLLDHRGAP</sequence>
<dbReference type="InterPro" id="IPR010093">
    <property type="entry name" value="SinI_DNA-bd"/>
</dbReference>
<evidence type="ECO:0000313" key="2">
    <source>
        <dbReference type="EMBL" id="GEL68664.1"/>
    </source>
</evidence>
<dbReference type="Pfam" id="PF12728">
    <property type="entry name" value="HTH_17"/>
    <property type="match status" value="1"/>
</dbReference>
<gene>
    <name evidence="2" type="ORF">MVI01_04480</name>
</gene>
<dbReference type="SUPFAM" id="SSF46955">
    <property type="entry name" value="Putative DNA-binding domain"/>
    <property type="match status" value="1"/>
</dbReference>
<organism evidence="2 3">
    <name type="scientific">Myxococcus virescens</name>
    <dbReference type="NCBI Taxonomy" id="83456"/>
    <lineage>
        <taxon>Bacteria</taxon>
        <taxon>Pseudomonadati</taxon>
        <taxon>Myxococcota</taxon>
        <taxon>Myxococcia</taxon>
        <taxon>Myxococcales</taxon>
        <taxon>Cystobacterineae</taxon>
        <taxon>Myxococcaceae</taxon>
        <taxon>Myxococcus</taxon>
    </lineage>
</organism>
<dbReference type="AlphaFoldDB" id="A0A511H5J5"/>
<dbReference type="InterPro" id="IPR041657">
    <property type="entry name" value="HTH_17"/>
</dbReference>
<protein>
    <recommendedName>
        <fullName evidence="1">Helix-turn-helix domain-containing protein</fullName>
    </recommendedName>
</protein>
<comment type="caution">
    <text evidence="2">The sequence shown here is derived from an EMBL/GenBank/DDBJ whole genome shotgun (WGS) entry which is preliminary data.</text>
</comment>
<accession>A0A511H5J5</accession>
<evidence type="ECO:0000259" key="1">
    <source>
        <dbReference type="Pfam" id="PF12728"/>
    </source>
</evidence>
<proteinExistence type="predicted"/>
<dbReference type="GO" id="GO:0003677">
    <property type="term" value="F:DNA binding"/>
    <property type="evidence" value="ECO:0007669"/>
    <property type="project" value="InterPro"/>
</dbReference>